<dbReference type="PANTHER" id="PTHR33175:SF13">
    <property type="entry name" value="HISTONE-LIKE PROTEIN"/>
    <property type="match status" value="1"/>
</dbReference>
<comment type="subcellular location">
    <subcellularLocation>
        <location evidence="1">Virion</location>
    </subcellularLocation>
</comment>
<dbReference type="EMBL" id="LFTY01000001">
    <property type="protein sequence ID" value="KMW60764.1"/>
    <property type="molecule type" value="Genomic_DNA"/>
</dbReference>
<evidence type="ECO:0000256" key="7">
    <source>
        <dbReference type="ARBA" id="ARBA00023125"/>
    </source>
</evidence>
<reference evidence="12 13" key="1">
    <citation type="submission" date="2015-06" db="EMBL/GenBank/DDBJ databases">
        <title>Draft genome sequence of an Alphaproteobacteria species associated to the Mediterranean sponge Oscarella lobularis.</title>
        <authorList>
            <person name="Jourda C."/>
            <person name="Santini S."/>
            <person name="Claverie J.-M."/>
        </authorList>
    </citation>
    <scope>NUCLEOTIDE SEQUENCE [LARGE SCALE GENOMIC DNA]</scope>
    <source>
        <strain evidence="12">IGS</strain>
    </source>
</reference>
<keyword evidence="5" id="KW-0235">DNA replication</keyword>
<dbReference type="RefSeq" id="WP_049641802.1">
    <property type="nucleotide sequence ID" value="NZ_LFTY01000001.1"/>
</dbReference>
<evidence type="ECO:0000256" key="1">
    <source>
        <dbReference type="ARBA" id="ARBA00004328"/>
    </source>
</evidence>
<dbReference type="STRING" id="1675527.AIOL_000929"/>
<dbReference type="PANTHER" id="PTHR33175">
    <property type="entry name" value="DNA-BINDING PROTEIN HU"/>
    <property type="match status" value="1"/>
</dbReference>
<dbReference type="PATRIC" id="fig|1675527.3.peg.990"/>
<dbReference type="PRINTS" id="PR01727">
    <property type="entry name" value="DNABINDINGHU"/>
</dbReference>
<dbReference type="Proteomes" id="UP000037178">
    <property type="component" value="Unassembled WGS sequence"/>
</dbReference>
<dbReference type="GO" id="GO:0005829">
    <property type="term" value="C:cytosol"/>
    <property type="evidence" value="ECO:0007669"/>
    <property type="project" value="TreeGrafter"/>
</dbReference>
<proteinExistence type="inferred from homology"/>
<evidence type="ECO:0000313" key="13">
    <source>
        <dbReference type="Proteomes" id="UP000037178"/>
    </source>
</evidence>
<dbReference type="InterPro" id="IPR000119">
    <property type="entry name" value="Hist_DNA-bd"/>
</dbReference>
<evidence type="ECO:0000313" key="12">
    <source>
        <dbReference type="EMBL" id="KMW60764.1"/>
    </source>
</evidence>
<sequence>MTKADLLKAISADAGESAATVDAVLTSLANVTSKALGEGEDVTIPGLLKLDTKERAARKGRNPKTGEEIDIAAKTVVSVKVLKGLADHVA</sequence>
<evidence type="ECO:0000256" key="10">
    <source>
        <dbReference type="ARBA" id="ARBA00046140"/>
    </source>
</evidence>
<evidence type="ECO:0000256" key="5">
    <source>
        <dbReference type="ARBA" id="ARBA00022705"/>
    </source>
</evidence>
<organism evidence="12 13">
    <name type="scientific">Candidatus Rhodobacter oscarellae</name>
    <dbReference type="NCBI Taxonomy" id="1675527"/>
    <lineage>
        <taxon>Bacteria</taxon>
        <taxon>Pseudomonadati</taxon>
        <taxon>Pseudomonadota</taxon>
        <taxon>Alphaproteobacteria</taxon>
        <taxon>Rhodobacterales</taxon>
        <taxon>Rhodobacter group</taxon>
        <taxon>Rhodobacter</taxon>
    </lineage>
</organism>
<comment type="caution">
    <text evidence="12">The sequence shown here is derived from an EMBL/GenBank/DDBJ whole genome shotgun (WGS) entry which is preliminary data.</text>
</comment>
<dbReference type="SMART" id="SM00411">
    <property type="entry name" value="BHL"/>
    <property type="match status" value="1"/>
</dbReference>
<comment type="similarity">
    <text evidence="2 11">Belongs to the bacterial histone-like protein family.</text>
</comment>
<dbReference type="AlphaFoldDB" id="A0A0J9EGH1"/>
<gene>
    <name evidence="12" type="ORF">AIOL_000929</name>
</gene>
<evidence type="ECO:0000256" key="2">
    <source>
        <dbReference type="ARBA" id="ARBA00010529"/>
    </source>
</evidence>
<dbReference type="GO" id="GO:0003677">
    <property type="term" value="F:DNA binding"/>
    <property type="evidence" value="ECO:0007669"/>
    <property type="project" value="UniProtKB-KW"/>
</dbReference>
<evidence type="ECO:0000256" key="6">
    <source>
        <dbReference type="ARBA" id="ARBA00022921"/>
    </source>
</evidence>
<dbReference type="Gene3D" id="4.10.520.10">
    <property type="entry name" value="IHF-like DNA-binding proteins"/>
    <property type="match status" value="1"/>
</dbReference>
<evidence type="ECO:0000256" key="9">
    <source>
        <dbReference type="ARBA" id="ARBA00033227"/>
    </source>
</evidence>
<evidence type="ECO:0000256" key="4">
    <source>
        <dbReference type="ARBA" id="ARBA00016145"/>
    </source>
</evidence>
<keyword evidence="6" id="KW-0426">Late protein</keyword>
<dbReference type="Pfam" id="PF00216">
    <property type="entry name" value="Bac_DNA_binding"/>
    <property type="match status" value="1"/>
</dbReference>
<keyword evidence="13" id="KW-1185">Reference proteome</keyword>
<evidence type="ECO:0000256" key="11">
    <source>
        <dbReference type="RuleBase" id="RU003939"/>
    </source>
</evidence>
<comment type="subunit">
    <text evidence="3">Homodimer.</text>
</comment>
<dbReference type="OrthoDB" id="9799835at2"/>
<dbReference type="CDD" id="cd00591">
    <property type="entry name" value="HU_IHF"/>
    <property type="match status" value="1"/>
</dbReference>
<accession>A0A0J9EGH1</accession>
<keyword evidence="7 12" id="KW-0238">DNA-binding</keyword>
<comment type="function">
    <text evidence="10">DNA-binding protein that plays a critical role in nucleoid compaction, genome replication and DNA replication and transcription. Binds to both ssDNA and dsDNA with a binding site covering about 15 nucleotides. Displays DNA-supercoiling activity only when associated with the viral DNA topoisomerase 2.</text>
</comment>
<dbReference type="GO" id="GO:0030527">
    <property type="term" value="F:structural constituent of chromatin"/>
    <property type="evidence" value="ECO:0007669"/>
    <property type="project" value="InterPro"/>
</dbReference>
<dbReference type="InterPro" id="IPR010992">
    <property type="entry name" value="IHF-like_DNA-bd_dom_sf"/>
</dbReference>
<name>A0A0J9EGH1_9RHOB</name>
<protein>
    <recommendedName>
        <fullName evidence="4">Viral histone-like protein</fullName>
    </recommendedName>
    <alternativeName>
        <fullName evidence="9">DNA-binding protein pA104R</fullName>
    </alternativeName>
    <alternativeName>
        <fullName evidence="8">pA104R</fullName>
    </alternativeName>
</protein>
<dbReference type="GO" id="GO:0006260">
    <property type="term" value="P:DNA replication"/>
    <property type="evidence" value="ECO:0007669"/>
    <property type="project" value="UniProtKB-KW"/>
</dbReference>
<dbReference type="SUPFAM" id="SSF47729">
    <property type="entry name" value="IHF-like DNA-binding proteins"/>
    <property type="match status" value="1"/>
</dbReference>
<evidence type="ECO:0000256" key="3">
    <source>
        <dbReference type="ARBA" id="ARBA00011738"/>
    </source>
</evidence>
<evidence type="ECO:0000256" key="8">
    <source>
        <dbReference type="ARBA" id="ARBA00033120"/>
    </source>
</evidence>